<gene>
    <name evidence="1" type="ORF">PDIGIT_LOCUS15276</name>
</gene>
<name>A0A9W4UXA0_9PLEO</name>
<dbReference type="InterPro" id="IPR038883">
    <property type="entry name" value="AN11006-like"/>
</dbReference>
<proteinExistence type="predicted"/>
<dbReference type="PANTHER" id="PTHR42085:SF2">
    <property type="entry name" value="F-BOX DOMAIN-CONTAINING PROTEIN"/>
    <property type="match status" value="1"/>
</dbReference>
<dbReference type="PANTHER" id="PTHR42085">
    <property type="entry name" value="F-BOX DOMAIN-CONTAINING PROTEIN"/>
    <property type="match status" value="1"/>
</dbReference>
<accession>A0A9W4UXA0</accession>
<dbReference type="OrthoDB" id="3734023at2759"/>
<organism evidence="1 2">
    <name type="scientific">Periconia digitata</name>
    <dbReference type="NCBI Taxonomy" id="1303443"/>
    <lineage>
        <taxon>Eukaryota</taxon>
        <taxon>Fungi</taxon>
        <taxon>Dikarya</taxon>
        <taxon>Ascomycota</taxon>
        <taxon>Pezizomycotina</taxon>
        <taxon>Dothideomycetes</taxon>
        <taxon>Pleosporomycetidae</taxon>
        <taxon>Pleosporales</taxon>
        <taxon>Massarineae</taxon>
        <taxon>Periconiaceae</taxon>
        <taxon>Periconia</taxon>
    </lineage>
</organism>
<comment type="caution">
    <text evidence="1">The sequence shown here is derived from an EMBL/GenBank/DDBJ whole genome shotgun (WGS) entry which is preliminary data.</text>
</comment>
<dbReference type="AlphaFoldDB" id="A0A9W4UXA0"/>
<dbReference type="EMBL" id="CAOQHR010000013">
    <property type="protein sequence ID" value="CAI6342073.1"/>
    <property type="molecule type" value="Genomic_DNA"/>
</dbReference>
<protein>
    <submittedName>
        <fullName evidence="1">Uncharacterized protein</fullName>
    </submittedName>
</protein>
<keyword evidence="2" id="KW-1185">Reference proteome</keyword>
<sequence length="309" mass="35161">MASHSIQPALFLALPREIRDEIYRYAVIRSSPFSLYGHHASYLPTPLTTSPQIQSEALETFYATNTFTLDLDTPASATGGYTAQWHPPSGRFSHARPHIRHLMVDCGERYSAYTGKAYEEFKSQSDDRQRWVQLLTLPRLETLTIRMQKMHQVSLFTLDFGPIVYKLRALHPRIRISFHISFDTRLRAAWDDPMWQAAEPPVTAPHYQEMGYIDVTSLIVPPGEEDRAYVNEYVPSGKMPGLPLTDLGLLGETVANRRVLGTHYTVKEPALLRIQMQEQYEAFLEAERARDAEGKPKGILQACVRDGLD</sequence>
<dbReference type="Proteomes" id="UP001152607">
    <property type="component" value="Unassembled WGS sequence"/>
</dbReference>
<reference evidence="1" key="1">
    <citation type="submission" date="2023-01" db="EMBL/GenBank/DDBJ databases">
        <authorList>
            <person name="Van Ghelder C."/>
            <person name="Rancurel C."/>
        </authorList>
    </citation>
    <scope>NUCLEOTIDE SEQUENCE</scope>
    <source>
        <strain evidence="1">CNCM I-4278</strain>
    </source>
</reference>
<evidence type="ECO:0000313" key="2">
    <source>
        <dbReference type="Proteomes" id="UP001152607"/>
    </source>
</evidence>
<evidence type="ECO:0000313" key="1">
    <source>
        <dbReference type="EMBL" id="CAI6342073.1"/>
    </source>
</evidence>